<feature type="compositionally biased region" description="Pro residues" evidence="5">
    <location>
        <begin position="27"/>
        <end position="42"/>
    </location>
</feature>
<dbReference type="PANTHER" id="PTHR23131">
    <property type="entry name" value="ENDORIBONUCLEASE LACTB2"/>
    <property type="match status" value="1"/>
</dbReference>
<evidence type="ECO:0000259" key="6">
    <source>
        <dbReference type="SMART" id="SM00849"/>
    </source>
</evidence>
<keyword evidence="4" id="KW-0862">Zinc</keyword>
<gene>
    <name evidence="7" type="ORF">VTJ83DRAFT_2959</name>
</gene>
<evidence type="ECO:0000256" key="5">
    <source>
        <dbReference type="SAM" id="MobiDB-lite"/>
    </source>
</evidence>
<comment type="similarity">
    <text evidence="1">Belongs to the metallo-beta-lactamase superfamily. Glyoxalase II family.</text>
</comment>
<accession>A0ABR4DCP1</accession>
<feature type="region of interest" description="Disordered" evidence="5">
    <location>
        <begin position="20"/>
        <end position="53"/>
    </location>
</feature>
<evidence type="ECO:0000256" key="2">
    <source>
        <dbReference type="ARBA" id="ARBA00022723"/>
    </source>
</evidence>
<dbReference type="Gene3D" id="1.10.10.10">
    <property type="entry name" value="Winged helix-like DNA-binding domain superfamily/Winged helix DNA-binding domain"/>
    <property type="match status" value="1"/>
</dbReference>
<keyword evidence="8" id="KW-1185">Reference proteome</keyword>
<keyword evidence="2" id="KW-0479">Metal-binding</keyword>
<dbReference type="GeneID" id="98123930"/>
<dbReference type="PANTHER" id="PTHR23131:SF0">
    <property type="entry name" value="ENDORIBONUCLEASE LACTB2"/>
    <property type="match status" value="1"/>
</dbReference>
<comment type="caution">
    <text evidence="7">The sequence shown here is derived from an EMBL/GenBank/DDBJ whole genome shotgun (WGS) entry which is preliminary data.</text>
</comment>
<dbReference type="Proteomes" id="UP001600064">
    <property type="component" value="Unassembled WGS sequence"/>
</dbReference>
<dbReference type="InterPro" id="IPR047921">
    <property type="entry name" value="LACTB2-like_MBL-fold"/>
</dbReference>
<dbReference type="InterPro" id="IPR041516">
    <property type="entry name" value="LACTB2_WH"/>
</dbReference>
<dbReference type="InterPro" id="IPR036866">
    <property type="entry name" value="RibonucZ/Hydroxyglut_hydro"/>
</dbReference>
<dbReference type="Pfam" id="PF17778">
    <property type="entry name" value="WHD_BLACT"/>
    <property type="match status" value="1"/>
</dbReference>
<protein>
    <recommendedName>
        <fullName evidence="6">Metallo-beta-lactamase domain-containing protein</fullName>
    </recommendedName>
</protein>
<dbReference type="SMART" id="SM00849">
    <property type="entry name" value="Lactamase_B"/>
    <property type="match status" value="1"/>
</dbReference>
<dbReference type="EMBL" id="JAZGUE010000003">
    <property type="protein sequence ID" value="KAL2268113.1"/>
    <property type="molecule type" value="Genomic_DNA"/>
</dbReference>
<dbReference type="InterPro" id="IPR050662">
    <property type="entry name" value="Sec-metab_biosynth-thioest"/>
</dbReference>
<dbReference type="CDD" id="cd07722">
    <property type="entry name" value="LACTB2-like_MBL-fold"/>
    <property type="match status" value="1"/>
</dbReference>
<evidence type="ECO:0000256" key="4">
    <source>
        <dbReference type="ARBA" id="ARBA00022833"/>
    </source>
</evidence>
<sequence>MPLGLRYPIIHQRGLLTSARRAVPRRQPLPPLTFPRNPPPPSSRTMSSAPPQLPALPEVTRLAPGCIRILAGNPGKFTLQGTNTYLVGTGPWRWLIDTGEGKPSWLANLRRVLAEEGPGTALAGVLLTHWHRDHVGGVADVLREWPGTAVFKRRRADADGEEAGEAGWKTMDIADGQRFNVPGASLTAAHTPGHTTDHTVFVWEEEGALFTGDNVLGHGTSVFEDLSEYLGSLERMRGLYRGKGAGKAYPGHGAVVEDGPGKIAEYLRHRQMREDQVVQTLSEGTREEGMTVMEVVRVMYKDVPENLHPAAAHGVMQIVAKLQKEGKAVAVESKEEEEEERWKLKEPASPGKSAL</sequence>
<feature type="domain" description="Metallo-beta-lactamase" evidence="6">
    <location>
        <begin position="81"/>
        <end position="252"/>
    </location>
</feature>
<proteinExistence type="inferred from homology"/>
<evidence type="ECO:0000313" key="7">
    <source>
        <dbReference type="EMBL" id="KAL2268113.1"/>
    </source>
</evidence>
<reference evidence="7 8" key="1">
    <citation type="journal article" date="2024" name="Commun. Biol.">
        <title>Comparative genomic analysis of thermophilic fungi reveals convergent evolutionary adaptations and gene losses.</title>
        <authorList>
            <person name="Steindorff A.S."/>
            <person name="Aguilar-Pontes M.V."/>
            <person name="Robinson A.J."/>
            <person name="Andreopoulos B."/>
            <person name="LaButti K."/>
            <person name="Kuo A."/>
            <person name="Mondo S."/>
            <person name="Riley R."/>
            <person name="Otillar R."/>
            <person name="Haridas S."/>
            <person name="Lipzen A."/>
            <person name="Grimwood J."/>
            <person name="Schmutz J."/>
            <person name="Clum A."/>
            <person name="Reid I.D."/>
            <person name="Moisan M.C."/>
            <person name="Butler G."/>
            <person name="Nguyen T.T.M."/>
            <person name="Dewar K."/>
            <person name="Conant G."/>
            <person name="Drula E."/>
            <person name="Henrissat B."/>
            <person name="Hansel C."/>
            <person name="Singer S."/>
            <person name="Hutchinson M.I."/>
            <person name="de Vries R.P."/>
            <person name="Natvig D.O."/>
            <person name="Powell A.J."/>
            <person name="Tsang A."/>
            <person name="Grigoriev I.V."/>
        </authorList>
    </citation>
    <scope>NUCLEOTIDE SEQUENCE [LARGE SCALE GENOMIC DNA]</scope>
    <source>
        <strain evidence="7 8">ATCC 22073</strain>
    </source>
</reference>
<evidence type="ECO:0000256" key="3">
    <source>
        <dbReference type="ARBA" id="ARBA00022801"/>
    </source>
</evidence>
<keyword evidence="3" id="KW-0378">Hydrolase</keyword>
<dbReference type="InterPro" id="IPR001279">
    <property type="entry name" value="Metallo-B-lactamas"/>
</dbReference>
<dbReference type="SUPFAM" id="SSF56281">
    <property type="entry name" value="Metallo-hydrolase/oxidoreductase"/>
    <property type="match status" value="1"/>
</dbReference>
<organism evidence="7 8">
    <name type="scientific">Remersonia thermophila</name>
    <dbReference type="NCBI Taxonomy" id="72144"/>
    <lineage>
        <taxon>Eukaryota</taxon>
        <taxon>Fungi</taxon>
        <taxon>Dikarya</taxon>
        <taxon>Ascomycota</taxon>
        <taxon>Pezizomycotina</taxon>
        <taxon>Sordariomycetes</taxon>
        <taxon>Sordariomycetidae</taxon>
        <taxon>Sordariales</taxon>
        <taxon>Sordariales incertae sedis</taxon>
        <taxon>Remersonia</taxon>
    </lineage>
</organism>
<dbReference type="Gene3D" id="3.60.15.10">
    <property type="entry name" value="Ribonuclease Z/Hydroxyacylglutathione hydrolase-like"/>
    <property type="match status" value="1"/>
</dbReference>
<dbReference type="Pfam" id="PF00753">
    <property type="entry name" value="Lactamase_B"/>
    <property type="match status" value="1"/>
</dbReference>
<evidence type="ECO:0000256" key="1">
    <source>
        <dbReference type="ARBA" id="ARBA00006759"/>
    </source>
</evidence>
<evidence type="ECO:0000313" key="8">
    <source>
        <dbReference type="Proteomes" id="UP001600064"/>
    </source>
</evidence>
<dbReference type="RefSeq" id="XP_070866840.1">
    <property type="nucleotide sequence ID" value="XM_071009286.1"/>
</dbReference>
<feature type="region of interest" description="Disordered" evidence="5">
    <location>
        <begin position="330"/>
        <end position="355"/>
    </location>
</feature>
<dbReference type="InterPro" id="IPR036388">
    <property type="entry name" value="WH-like_DNA-bd_sf"/>
</dbReference>
<name>A0ABR4DCP1_9PEZI</name>